<dbReference type="AlphaFoldDB" id="A0A0V1KTA5"/>
<comment type="caution">
    <text evidence="1">The sequence shown here is derived from an EMBL/GenBank/DDBJ whole genome shotgun (WGS) entry which is preliminary data.</text>
</comment>
<reference evidence="1 2" key="1">
    <citation type="submission" date="2015-05" db="EMBL/GenBank/DDBJ databases">
        <title>Evolution of Trichinella species and genotypes.</title>
        <authorList>
            <person name="Korhonen P.K."/>
            <person name="Edoardo P."/>
            <person name="Giuseppe L.R."/>
            <person name="Gasser R.B."/>
        </authorList>
    </citation>
    <scope>NUCLEOTIDE SEQUENCE [LARGE SCALE GENOMIC DNA]</scope>
    <source>
        <strain evidence="1">ISS10</strain>
    </source>
</reference>
<keyword evidence="2" id="KW-1185">Reference proteome</keyword>
<evidence type="ECO:0000313" key="2">
    <source>
        <dbReference type="Proteomes" id="UP000054721"/>
    </source>
</evidence>
<accession>A0A0V1KTA5</accession>
<dbReference type="EMBL" id="JYDW01000268">
    <property type="protein sequence ID" value="KRZ50343.1"/>
    <property type="molecule type" value="Genomic_DNA"/>
</dbReference>
<evidence type="ECO:0000313" key="1">
    <source>
        <dbReference type="EMBL" id="KRZ50343.1"/>
    </source>
</evidence>
<sequence length="59" mass="6711">MAIALSSNDPEQNLDGRFVSKPHTSGLGIECHFVDKKFSVLTFEHRYYDIKKNSSSLHN</sequence>
<name>A0A0V1KTA5_9BILA</name>
<organism evidence="1 2">
    <name type="scientific">Trichinella nativa</name>
    <dbReference type="NCBI Taxonomy" id="6335"/>
    <lineage>
        <taxon>Eukaryota</taxon>
        <taxon>Metazoa</taxon>
        <taxon>Ecdysozoa</taxon>
        <taxon>Nematoda</taxon>
        <taxon>Enoplea</taxon>
        <taxon>Dorylaimia</taxon>
        <taxon>Trichinellida</taxon>
        <taxon>Trichinellidae</taxon>
        <taxon>Trichinella</taxon>
    </lineage>
</organism>
<protein>
    <submittedName>
        <fullName evidence="1">Uncharacterized protein</fullName>
    </submittedName>
</protein>
<gene>
    <name evidence="1" type="ORF">T02_3176</name>
</gene>
<dbReference type="Proteomes" id="UP000054721">
    <property type="component" value="Unassembled WGS sequence"/>
</dbReference>
<proteinExistence type="predicted"/>